<name>A0A0P0LXS6_9GAMM</name>
<dbReference type="Pfam" id="PF00892">
    <property type="entry name" value="EamA"/>
    <property type="match status" value="2"/>
</dbReference>
<dbReference type="AlphaFoldDB" id="A0A0P0LXS6"/>
<protein>
    <submittedName>
        <fullName evidence="8">Permease of the drug/metabolite transporter (DMT) superfamily</fullName>
    </submittedName>
</protein>
<feature type="transmembrane region" description="Helical" evidence="6">
    <location>
        <begin position="261"/>
        <end position="279"/>
    </location>
</feature>
<dbReference type="PANTHER" id="PTHR32322:SF18">
    <property type="entry name" value="S-ADENOSYLMETHIONINE_S-ADENOSYLHOMOCYSTEINE TRANSPORTER"/>
    <property type="match status" value="1"/>
</dbReference>
<keyword evidence="5 6" id="KW-0472">Membrane</keyword>
<organism evidence="8">
    <name type="scientific">Colwellia sp. C1</name>
    <dbReference type="NCBI Taxonomy" id="1737566"/>
    <lineage>
        <taxon>Bacteria</taxon>
        <taxon>Pseudomonadati</taxon>
        <taxon>Pseudomonadota</taxon>
        <taxon>Gammaproteobacteria</taxon>
        <taxon>Alteromonadales</taxon>
        <taxon>Colwelliaceae</taxon>
        <taxon>Colwellia</taxon>
    </lineage>
</organism>
<keyword evidence="2" id="KW-1003">Cell membrane</keyword>
<feature type="transmembrane region" description="Helical" evidence="6">
    <location>
        <begin position="42"/>
        <end position="61"/>
    </location>
</feature>
<evidence type="ECO:0000256" key="6">
    <source>
        <dbReference type="SAM" id="Phobius"/>
    </source>
</evidence>
<evidence type="ECO:0000256" key="1">
    <source>
        <dbReference type="ARBA" id="ARBA00004651"/>
    </source>
</evidence>
<feature type="transmembrane region" description="Helical" evidence="6">
    <location>
        <begin position="82"/>
        <end position="104"/>
    </location>
</feature>
<sequence>MDYLIYENIQTSNTENLMAYLLLSLTTLFWAGNFVLGRSMHLVVSPIVMAELRWLLALLIISPFLLPKLKKNKAIILQHWKILILLSILSVACFNTFIYLGLTITTATNATILQSVIPIAILVLSAFWLKEAVSKQQWLGVFISLSGVLILITKGDLSSLLKFTINQGDIYVLIAVLFWATYSILLRFRPAELDGFTFFGITVLVGSIALLPFALIEYHYSPVIVWQNSSLLTILYMAVFPSILAYVFWNKGVHELGAAKAGLFIHLMPCYGLVLSSFFLNERVYPFHIGGILLIFCGIYLAVFTKISFTKKTA</sequence>
<reference evidence="8" key="1">
    <citation type="submission" date="2015-08" db="EMBL/GenBank/DDBJ databases">
        <title>Partial sequence of psychrophilic Colwellia sp.</title>
        <authorList>
            <person name="Pankowski J.A."/>
            <person name="Leong J.S."/>
            <person name="Nano F.E."/>
        </authorList>
    </citation>
    <scope>NUCLEOTIDE SEQUENCE</scope>
    <source>
        <strain evidence="8">C1</strain>
    </source>
</reference>
<dbReference type="SUPFAM" id="SSF103481">
    <property type="entry name" value="Multidrug resistance efflux transporter EmrE"/>
    <property type="match status" value="2"/>
</dbReference>
<feature type="transmembrane region" description="Helical" evidence="6">
    <location>
        <begin position="17"/>
        <end position="36"/>
    </location>
</feature>
<evidence type="ECO:0000256" key="5">
    <source>
        <dbReference type="ARBA" id="ARBA00023136"/>
    </source>
</evidence>
<feature type="transmembrane region" description="Helical" evidence="6">
    <location>
        <begin position="228"/>
        <end position="249"/>
    </location>
</feature>
<feature type="domain" description="EamA" evidence="7">
    <location>
        <begin position="18"/>
        <end position="152"/>
    </location>
</feature>
<comment type="subcellular location">
    <subcellularLocation>
        <location evidence="1">Cell membrane</location>
        <topology evidence="1">Multi-pass membrane protein</topology>
    </subcellularLocation>
</comment>
<dbReference type="GO" id="GO:0005886">
    <property type="term" value="C:plasma membrane"/>
    <property type="evidence" value="ECO:0007669"/>
    <property type="project" value="UniProtKB-SubCell"/>
</dbReference>
<feature type="transmembrane region" description="Helical" evidence="6">
    <location>
        <begin position="110"/>
        <end position="129"/>
    </location>
</feature>
<feature type="transmembrane region" description="Helical" evidence="6">
    <location>
        <begin position="195"/>
        <end position="216"/>
    </location>
</feature>
<dbReference type="InterPro" id="IPR050638">
    <property type="entry name" value="AA-Vitamin_Transporters"/>
</dbReference>
<feature type="domain" description="EamA" evidence="7">
    <location>
        <begin position="168"/>
        <end position="303"/>
    </location>
</feature>
<evidence type="ECO:0000256" key="2">
    <source>
        <dbReference type="ARBA" id="ARBA00022475"/>
    </source>
</evidence>
<accession>A0A0P0LXS6</accession>
<feature type="transmembrane region" description="Helical" evidence="6">
    <location>
        <begin position="138"/>
        <end position="155"/>
    </location>
</feature>
<evidence type="ECO:0000313" key="8">
    <source>
        <dbReference type="EMBL" id="ALK44261.1"/>
    </source>
</evidence>
<dbReference type="InterPro" id="IPR037185">
    <property type="entry name" value="EmrE-like"/>
</dbReference>
<dbReference type="EMBL" id="KT428295">
    <property type="protein sequence ID" value="ALK44261.1"/>
    <property type="molecule type" value="Genomic_DNA"/>
</dbReference>
<proteinExistence type="predicted"/>
<evidence type="ECO:0000256" key="3">
    <source>
        <dbReference type="ARBA" id="ARBA00022692"/>
    </source>
</evidence>
<feature type="transmembrane region" description="Helical" evidence="6">
    <location>
        <begin position="285"/>
        <end position="304"/>
    </location>
</feature>
<dbReference type="PANTHER" id="PTHR32322">
    <property type="entry name" value="INNER MEMBRANE TRANSPORTER"/>
    <property type="match status" value="1"/>
</dbReference>
<evidence type="ECO:0000256" key="4">
    <source>
        <dbReference type="ARBA" id="ARBA00022989"/>
    </source>
</evidence>
<keyword evidence="4 6" id="KW-1133">Transmembrane helix</keyword>
<keyword evidence="3 6" id="KW-0812">Transmembrane</keyword>
<dbReference type="InterPro" id="IPR000620">
    <property type="entry name" value="EamA_dom"/>
</dbReference>
<feature type="transmembrane region" description="Helical" evidence="6">
    <location>
        <begin position="170"/>
        <end position="188"/>
    </location>
</feature>
<evidence type="ECO:0000259" key="7">
    <source>
        <dbReference type="Pfam" id="PF00892"/>
    </source>
</evidence>